<feature type="compositionally biased region" description="Low complexity" evidence="1">
    <location>
        <begin position="44"/>
        <end position="57"/>
    </location>
</feature>
<comment type="caution">
    <text evidence="2">The sequence shown here is derived from an EMBL/GenBank/DDBJ whole genome shotgun (WGS) entry which is preliminary data.</text>
</comment>
<feature type="compositionally biased region" description="Low complexity" evidence="1">
    <location>
        <begin position="483"/>
        <end position="499"/>
    </location>
</feature>
<gene>
    <name evidence="2" type="ORF">BDA99DRAFT_512055</name>
</gene>
<proteinExistence type="predicted"/>
<name>A0AAD5K8W6_9FUNG</name>
<dbReference type="EMBL" id="JAIXMP010000015">
    <property type="protein sequence ID" value="KAI9261665.1"/>
    <property type="molecule type" value="Genomic_DNA"/>
</dbReference>
<feature type="region of interest" description="Disordered" evidence="1">
    <location>
        <begin position="483"/>
        <end position="504"/>
    </location>
</feature>
<evidence type="ECO:0000256" key="1">
    <source>
        <dbReference type="SAM" id="MobiDB-lite"/>
    </source>
</evidence>
<accession>A0AAD5K8W6</accession>
<feature type="compositionally biased region" description="Polar residues" evidence="1">
    <location>
        <begin position="74"/>
        <end position="97"/>
    </location>
</feature>
<evidence type="ECO:0000313" key="2">
    <source>
        <dbReference type="EMBL" id="KAI9261665.1"/>
    </source>
</evidence>
<dbReference type="AlphaFoldDB" id="A0AAD5K8W6"/>
<protein>
    <submittedName>
        <fullName evidence="2">Uncharacterized protein</fullName>
    </submittedName>
</protein>
<feature type="compositionally biased region" description="Low complexity" evidence="1">
    <location>
        <begin position="105"/>
        <end position="123"/>
    </location>
</feature>
<feature type="region of interest" description="Disordered" evidence="1">
    <location>
        <begin position="73"/>
        <end position="123"/>
    </location>
</feature>
<dbReference type="Proteomes" id="UP001209540">
    <property type="component" value="Unassembled WGS sequence"/>
</dbReference>
<feature type="region of interest" description="Disordered" evidence="1">
    <location>
        <begin position="19"/>
        <end position="60"/>
    </location>
</feature>
<reference evidence="2" key="2">
    <citation type="submission" date="2023-02" db="EMBL/GenBank/DDBJ databases">
        <authorList>
            <consortium name="DOE Joint Genome Institute"/>
            <person name="Mondo S.J."/>
            <person name="Chang Y."/>
            <person name="Wang Y."/>
            <person name="Ahrendt S."/>
            <person name="Andreopoulos W."/>
            <person name="Barry K."/>
            <person name="Beard J."/>
            <person name="Benny G.L."/>
            <person name="Blankenship S."/>
            <person name="Bonito G."/>
            <person name="Cuomo C."/>
            <person name="Desiro A."/>
            <person name="Gervers K.A."/>
            <person name="Hundley H."/>
            <person name="Kuo A."/>
            <person name="LaButti K."/>
            <person name="Lang B.F."/>
            <person name="Lipzen A."/>
            <person name="O'Donnell K."/>
            <person name="Pangilinan J."/>
            <person name="Reynolds N."/>
            <person name="Sandor L."/>
            <person name="Smith M.W."/>
            <person name="Tsang A."/>
            <person name="Grigoriev I.V."/>
            <person name="Stajich J.E."/>
            <person name="Spatafora J.W."/>
        </authorList>
    </citation>
    <scope>NUCLEOTIDE SEQUENCE</scope>
    <source>
        <strain evidence="2">RSA 2281</strain>
    </source>
</reference>
<keyword evidence="3" id="KW-1185">Reference proteome</keyword>
<evidence type="ECO:0000313" key="3">
    <source>
        <dbReference type="Proteomes" id="UP001209540"/>
    </source>
</evidence>
<organism evidence="2 3">
    <name type="scientific">Phascolomyces articulosus</name>
    <dbReference type="NCBI Taxonomy" id="60185"/>
    <lineage>
        <taxon>Eukaryota</taxon>
        <taxon>Fungi</taxon>
        <taxon>Fungi incertae sedis</taxon>
        <taxon>Mucoromycota</taxon>
        <taxon>Mucoromycotina</taxon>
        <taxon>Mucoromycetes</taxon>
        <taxon>Mucorales</taxon>
        <taxon>Lichtheimiaceae</taxon>
        <taxon>Phascolomyces</taxon>
    </lineage>
</organism>
<reference evidence="2" key="1">
    <citation type="journal article" date="2022" name="IScience">
        <title>Evolution of zygomycete secretomes and the origins of terrestrial fungal ecologies.</title>
        <authorList>
            <person name="Chang Y."/>
            <person name="Wang Y."/>
            <person name="Mondo S."/>
            <person name="Ahrendt S."/>
            <person name="Andreopoulos W."/>
            <person name="Barry K."/>
            <person name="Beard J."/>
            <person name="Benny G.L."/>
            <person name="Blankenship S."/>
            <person name="Bonito G."/>
            <person name="Cuomo C."/>
            <person name="Desiro A."/>
            <person name="Gervers K.A."/>
            <person name="Hundley H."/>
            <person name="Kuo A."/>
            <person name="LaButti K."/>
            <person name="Lang B.F."/>
            <person name="Lipzen A."/>
            <person name="O'Donnell K."/>
            <person name="Pangilinan J."/>
            <person name="Reynolds N."/>
            <person name="Sandor L."/>
            <person name="Smith M.E."/>
            <person name="Tsang A."/>
            <person name="Grigoriev I.V."/>
            <person name="Stajich J.E."/>
            <person name="Spatafora J.W."/>
        </authorList>
    </citation>
    <scope>NUCLEOTIDE SEQUENCE</scope>
    <source>
        <strain evidence="2">RSA 2281</strain>
    </source>
</reference>
<sequence length="541" mass="62254">MNNQRTALTSTRKKYLQTKLSFAPVNTKNNNNNDENKRPTATLSSQYSSSPSSSNASNTKKFKTLNDHLKESLVENNKGTITKSKPASLKRTITPTEEISRLSFTTPTKQQQPQQSQQPTIIEPPTLHPIKLLYSEEELWIRLQIREFVFRFGEHFEIDARATTSLQNVQGNWRVKRLAVNLTWQLLTSMEQGLIDIPSSSFEPPTNKYSLFYGARTTQQFAQRILFQWMDHYGLNNNRYLEKEAARVAFVENLEHDGLSVHHWEDLIELFSIITGVPSASLLAEEQGDEESATINNNENNVVLPESERVVHSSLEELRMLQMMCDMLLMHNTLRRIWLHEEQPKELKATETELKFERKRLESSSQEEDKHVKAERLQVEKKMVDVLTAQQKNMKRFTPAGHDTKGNEYWIFNDLVTYGNDARNSELYWGHGVIIIGPGFDTSDNNDMPSSLQNEEGQQQNWWYVTDVNDLIQLRRYILQDRSSSSSLSPSSSPSSSSSTMNTDTLSQQMTLRIHYMSALQYIIAQGNTSNSNNYRRSTRA</sequence>